<dbReference type="InterPro" id="IPR039684">
    <property type="entry name" value="FANCG"/>
</dbReference>
<dbReference type="GO" id="GO:0036297">
    <property type="term" value="P:interstrand cross-link repair"/>
    <property type="evidence" value="ECO:0007669"/>
    <property type="project" value="InterPro"/>
</dbReference>
<proteinExistence type="predicted"/>
<dbReference type="AlphaFoldDB" id="A0A1Y1Y575"/>
<accession>A0A1Y1Y575</accession>
<dbReference type="InterPro" id="IPR019734">
    <property type="entry name" value="TPR_rpt"/>
</dbReference>
<dbReference type="InterPro" id="IPR011990">
    <property type="entry name" value="TPR-like_helical_dom_sf"/>
</dbReference>
<evidence type="ECO:0000313" key="1">
    <source>
        <dbReference type="EMBL" id="ORX93170.1"/>
    </source>
</evidence>
<keyword evidence="2" id="KW-1185">Reference proteome</keyword>
<gene>
    <name evidence="1" type="ORF">K493DRAFT_375671</name>
</gene>
<dbReference type="EMBL" id="MCFE01000245">
    <property type="protein sequence ID" value="ORX93170.1"/>
    <property type="molecule type" value="Genomic_DNA"/>
</dbReference>
<dbReference type="InParanoid" id="A0A1Y1Y575"/>
<protein>
    <recommendedName>
        <fullName evidence="3">TPR-like protein</fullName>
    </recommendedName>
</protein>
<dbReference type="SMART" id="SM00028">
    <property type="entry name" value="TPR"/>
    <property type="match status" value="4"/>
</dbReference>
<evidence type="ECO:0000313" key="2">
    <source>
        <dbReference type="Proteomes" id="UP000193498"/>
    </source>
</evidence>
<comment type="caution">
    <text evidence="1">The sequence shown here is derived from an EMBL/GenBank/DDBJ whole genome shotgun (WGS) entry which is preliminary data.</text>
</comment>
<dbReference type="PANTHER" id="PTHR15254:SF2">
    <property type="entry name" value="FANCONI ANEMIA GROUP G PROTEIN"/>
    <property type="match status" value="1"/>
</dbReference>
<dbReference type="Proteomes" id="UP000193498">
    <property type="component" value="Unassembled WGS sequence"/>
</dbReference>
<reference evidence="1 2" key="1">
    <citation type="submission" date="2016-07" db="EMBL/GenBank/DDBJ databases">
        <title>Pervasive Adenine N6-methylation of Active Genes in Fungi.</title>
        <authorList>
            <consortium name="DOE Joint Genome Institute"/>
            <person name="Mondo S.J."/>
            <person name="Dannebaum R.O."/>
            <person name="Kuo R.C."/>
            <person name="Labutti K."/>
            <person name="Haridas S."/>
            <person name="Kuo A."/>
            <person name="Salamov A."/>
            <person name="Ahrendt S.R."/>
            <person name="Lipzen A."/>
            <person name="Sullivan W."/>
            <person name="Andreopoulos W.B."/>
            <person name="Clum A."/>
            <person name="Lindquist E."/>
            <person name="Daum C."/>
            <person name="Ramamoorthy G.K."/>
            <person name="Gryganskyi A."/>
            <person name="Culley D."/>
            <person name="Magnuson J.K."/>
            <person name="James T.Y."/>
            <person name="O'Malley M.A."/>
            <person name="Stajich J.E."/>
            <person name="Spatafora J.W."/>
            <person name="Visel A."/>
            <person name="Grigoriev I.V."/>
        </authorList>
    </citation>
    <scope>NUCLEOTIDE SEQUENCE [LARGE SCALE GENOMIC DNA]</scope>
    <source>
        <strain evidence="1 2">CBS 931.73</strain>
    </source>
</reference>
<evidence type="ECO:0008006" key="3">
    <source>
        <dbReference type="Google" id="ProtNLM"/>
    </source>
</evidence>
<organism evidence="1 2">
    <name type="scientific">Basidiobolus meristosporus CBS 931.73</name>
    <dbReference type="NCBI Taxonomy" id="1314790"/>
    <lineage>
        <taxon>Eukaryota</taxon>
        <taxon>Fungi</taxon>
        <taxon>Fungi incertae sedis</taxon>
        <taxon>Zoopagomycota</taxon>
        <taxon>Entomophthoromycotina</taxon>
        <taxon>Basidiobolomycetes</taxon>
        <taxon>Basidiobolales</taxon>
        <taxon>Basidiobolaceae</taxon>
        <taxon>Basidiobolus</taxon>
    </lineage>
</organism>
<dbReference type="Pfam" id="PF13181">
    <property type="entry name" value="TPR_8"/>
    <property type="match status" value="1"/>
</dbReference>
<dbReference type="PANTHER" id="PTHR15254">
    <property type="entry name" value="FANCONI ANEMIA GROUP G PROTEIN FAMILY MEMBER"/>
    <property type="match status" value="1"/>
</dbReference>
<sequence length="626" mass="72228">MLINHTSKGDPLALAYFLGTVHNLAVVCVSEPTVTFIRRLKKWLKIGLHALAHMDQLQKFIKSTDELSLVEIYNIYFEQLPTLPIINKNLRFIRYYLVKLAWLLVVNQLSQSREACEDSVESLLSLIKMHLERSIMDKTTHTNLNQGNMVKVSYSLLPPDDIEVEYGVTLYLLAALYAQTPVKKIDYSLVEKCTRFLGAEFYPAYYLLGYIKYHERCYSEALEYFKQCFVAEKSLRGDAFNMAGCSAVHLSKPNMAVRYFKSSLESNIRNNHPLWNLCVIYERTGKLQVETKMLTHLIERLTSDPVHNDEHFFNGNNSQSSMSLPNVIYRLGTIYTEQRKHNEAADEYSSLINPTNGLRPTMRYSADGIMRKVTRDYVYTLLMLTPPKLDEAINMCQSILDIDPLDVPIQMYLAEAIWYKDQTADSAEKAKEIYLVVQKILDEISQLCAQESDNGSLSSDRLEEPTMKRAKLESDACTDTLDPSKYRNREDLEQLFNDNYRKSLLMQTYNNQAYMLSTLGLVEEAIEIFTKSAYLSSDFDATHGWLDYRGIELNSSTEYYKRLIAEVKGDIAKLSRKEIETLTPMFNGDKARSDEWNEIEYIDLRHLDQLILTNACEMVVNLHQRS</sequence>
<dbReference type="Gene3D" id="1.25.40.10">
    <property type="entry name" value="Tetratricopeptide repeat domain"/>
    <property type="match status" value="2"/>
</dbReference>
<dbReference type="GO" id="GO:0043240">
    <property type="term" value="C:Fanconi anaemia nuclear complex"/>
    <property type="evidence" value="ECO:0007669"/>
    <property type="project" value="InterPro"/>
</dbReference>
<name>A0A1Y1Y575_9FUNG</name>
<dbReference type="SUPFAM" id="SSF48452">
    <property type="entry name" value="TPR-like"/>
    <property type="match status" value="1"/>
</dbReference>